<dbReference type="RefSeq" id="WP_181834371.1">
    <property type="nucleotide sequence ID" value="NZ_JACERN010000003.1"/>
</dbReference>
<feature type="chain" id="PRO_5032277203" evidence="1">
    <location>
        <begin position="28"/>
        <end position="188"/>
    </location>
</feature>
<evidence type="ECO:0000256" key="1">
    <source>
        <dbReference type="SAM" id="SignalP"/>
    </source>
</evidence>
<feature type="signal peptide" evidence="1">
    <location>
        <begin position="1"/>
        <end position="27"/>
    </location>
</feature>
<dbReference type="Proteomes" id="UP000545606">
    <property type="component" value="Unassembled WGS sequence"/>
</dbReference>
<dbReference type="InterPro" id="IPR021733">
    <property type="entry name" value="DUF3304"/>
</dbReference>
<dbReference type="PROSITE" id="PS51257">
    <property type="entry name" value="PROKAR_LIPOPROTEIN"/>
    <property type="match status" value="1"/>
</dbReference>
<comment type="caution">
    <text evidence="2">The sequence shown here is derived from an EMBL/GenBank/DDBJ whole genome shotgun (WGS) entry which is preliminary data.</text>
</comment>
<organism evidence="2 3">
    <name type="scientific">Aquitalea aquatica</name>
    <dbReference type="NCBI Taxonomy" id="3044273"/>
    <lineage>
        <taxon>Bacteria</taxon>
        <taxon>Pseudomonadati</taxon>
        <taxon>Pseudomonadota</taxon>
        <taxon>Betaproteobacteria</taxon>
        <taxon>Neisseriales</taxon>
        <taxon>Chromobacteriaceae</taxon>
        <taxon>Aquitalea</taxon>
    </lineage>
</organism>
<keyword evidence="3" id="KW-1185">Reference proteome</keyword>
<reference evidence="2 3" key="1">
    <citation type="submission" date="2020-07" db="EMBL/GenBank/DDBJ databases">
        <title>Draft genome sequence of violacein-producing bacteria and related species.</title>
        <authorList>
            <person name="Wilson H.S."/>
            <person name="De Leon M.E."/>
        </authorList>
    </citation>
    <scope>NUCLEOTIDE SEQUENCE [LARGE SCALE GENOMIC DNA]</scope>
    <source>
        <strain evidence="2 3">HSC-21Su07</strain>
    </source>
</reference>
<name>A0A838Y8J8_9NEIS</name>
<gene>
    <name evidence="2" type="ORF">H2Z84_01350</name>
</gene>
<protein>
    <submittedName>
        <fullName evidence="2">DUF3304 domain-containing protein</fullName>
    </submittedName>
</protein>
<dbReference type="AlphaFoldDB" id="A0A838Y8J8"/>
<proteinExistence type="predicted"/>
<dbReference type="EMBL" id="JACERN010000003">
    <property type="protein sequence ID" value="MBA4707031.1"/>
    <property type="molecule type" value="Genomic_DNA"/>
</dbReference>
<evidence type="ECO:0000313" key="3">
    <source>
        <dbReference type="Proteomes" id="UP000545606"/>
    </source>
</evidence>
<keyword evidence="1" id="KW-0732">Signal</keyword>
<dbReference type="Pfam" id="PF11745">
    <property type="entry name" value="DUF3304"/>
    <property type="match status" value="1"/>
</dbReference>
<sequence>MRHPSLAPQVLLYLLTLLSLGACESMARPATIGAGARVVNTMSNATIVHASFNGQGMGGGGGEECCVSVPEKWQPGMMATIEWTKDPSPDTNPGGINPPRYNPDGTTTPEVIKWYAIHKANYTQHSITIPVPPYQEVGALVLVFLPCDKVYPLIDTKELGRVLGNLRGREDRYPEIIHRLGASATCQP</sequence>
<evidence type="ECO:0000313" key="2">
    <source>
        <dbReference type="EMBL" id="MBA4707031.1"/>
    </source>
</evidence>
<accession>A0A838Y8J8</accession>